<evidence type="ECO:0000256" key="13">
    <source>
        <dbReference type="ARBA" id="ARBA00049861"/>
    </source>
</evidence>
<dbReference type="InterPro" id="IPR016192">
    <property type="entry name" value="APOBEC/CMP_deaminase_Zn-bd"/>
</dbReference>
<evidence type="ECO:0000256" key="12">
    <source>
        <dbReference type="ARBA" id="ARBA00023268"/>
    </source>
</evidence>
<dbReference type="GO" id="GO:0008270">
    <property type="term" value="F:zinc ion binding"/>
    <property type="evidence" value="ECO:0007669"/>
    <property type="project" value="InterPro"/>
</dbReference>
<dbReference type="PIRSF" id="PIRSF006769">
    <property type="entry name" value="RibD"/>
    <property type="match status" value="1"/>
</dbReference>
<dbReference type="GO" id="GO:0009231">
    <property type="term" value="P:riboflavin biosynthetic process"/>
    <property type="evidence" value="ECO:0007669"/>
    <property type="project" value="UniProtKB-UniPathway"/>
</dbReference>
<feature type="binding site" evidence="17">
    <location>
        <position position="155"/>
    </location>
    <ligand>
        <name>NADP(+)</name>
        <dbReference type="ChEBI" id="CHEBI:58349"/>
    </ligand>
</feature>
<feature type="binding site" evidence="18">
    <location>
        <position position="76"/>
    </location>
    <ligand>
        <name>Zn(2+)</name>
        <dbReference type="ChEBI" id="CHEBI:29105"/>
        <note>catalytic</note>
    </ligand>
</feature>
<dbReference type="InterPro" id="IPR050765">
    <property type="entry name" value="Riboflavin_Biosynth_HTPR"/>
</dbReference>
<dbReference type="STRING" id="39777.B7L28_04610"/>
<dbReference type="SUPFAM" id="SSF53927">
    <property type="entry name" value="Cytidine deaminase-like"/>
    <property type="match status" value="1"/>
</dbReference>
<dbReference type="EC" id="1.1.1.193" evidence="15"/>
<evidence type="ECO:0000256" key="16">
    <source>
        <dbReference type="PIRSR" id="PIRSR006769-1"/>
    </source>
</evidence>
<evidence type="ECO:0000256" key="2">
    <source>
        <dbReference type="ARBA" id="ARBA00004882"/>
    </source>
</evidence>
<dbReference type="GO" id="GO:0008835">
    <property type="term" value="F:diaminohydroxyphosphoribosylaminopyrimidine deaminase activity"/>
    <property type="evidence" value="ECO:0007669"/>
    <property type="project" value="UniProtKB-EC"/>
</dbReference>
<dbReference type="NCBIfam" id="TIGR00227">
    <property type="entry name" value="ribD_Cterm"/>
    <property type="match status" value="1"/>
</dbReference>
<dbReference type="Gene3D" id="3.40.430.10">
    <property type="entry name" value="Dihydrofolate Reductase, subunit A"/>
    <property type="match status" value="1"/>
</dbReference>
<evidence type="ECO:0000256" key="1">
    <source>
        <dbReference type="ARBA" id="ARBA00002151"/>
    </source>
</evidence>
<evidence type="ECO:0000256" key="5">
    <source>
        <dbReference type="ARBA" id="ARBA00007417"/>
    </source>
</evidence>
<accession>A0A133S6N9</accession>
<dbReference type="Pfam" id="PF01872">
    <property type="entry name" value="RibD_C"/>
    <property type="match status" value="1"/>
</dbReference>
<dbReference type="Proteomes" id="UP000070226">
    <property type="component" value="Unassembled WGS sequence"/>
</dbReference>
<dbReference type="NCBIfam" id="TIGR00326">
    <property type="entry name" value="eubact_ribD"/>
    <property type="match status" value="1"/>
</dbReference>
<comment type="function">
    <text evidence="1 15">Converts 2,5-diamino-6-(ribosylamino)-4(3h)-pyrimidinone 5'-phosphate into 5-amino-6-(ribosylamino)-2,4(1h,3h)-pyrimidinedione 5'-phosphate.</text>
</comment>
<dbReference type="Gene3D" id="3.40.140.10">
    <property type="entry name" value="Cytidine Deaminase, domain 2"/>
    <property type="match status" value="1"/>
</dbReference>
<feature type="binding site" evidence="17">
    <location>
        <position position="201"/>
    </location>
    <ligand>
        <name>NADP(+)</name>
        <dbReference type="ChEBI" id="CHEBI:58349"/>
    </ligand>
</feature>
<comment type="similarity">
    <text evidence="5 15">In the C-terminal section; belongs to the HTP reductase family.</text>
</comment>
<evidence type="ECO:0000256" key="4">
    <source>
        <dbReference type="ARBA" id="ARBA00005259"/>
    </source>
</evidence>
<feature type="domain" description="CMP/dCMP-type deaminase" evidence="19">
    <location>
        <begin position="2"/>
        <end position="124"/>
    </location>
</feature>
<comment type="catalytic activity">
    <reaction evidence="13 15">
        <text>5-amino-6-(5-phospho-D-ribitylamino)uracil + NADP(+) = 5-amino-6-(5-phospho-D-ribosylamino)uracil + NADPH + H(+)</text>
        <dbReference type="Rhea" id="RHEA:17845"/>
        <dbReference type="ChEBI" id="CHEBI:15378"/>
        <dbReference type="ChEBI" id="CHEBI:57783"/>
        <dbReference type="ChEBI" id="CHEBI:58349"/>
        <dbReference type="ChEBI" id="CHEBI:58421"/>
        <dbReference type="ChEBI" id="CHEBI:58453"/>
        <dbReference type="EC" id="1.1.1.193"/>
    </reaction>
</comment>
<feature type="binding site" evidence="18">
    <location>
        <position position="85"/>
    </location>
    <ligand>
        <name>Zn(2+)</name>
        <dbReference type="ChEBI" id="CHEBI:29105"/>
        <note>catalytic</note>
    </ligand>
</feature>
<dbReference type="EMBL" id="LRQT01000006">
    <property type="protein sequence ID" value="KXA65358.1"/>
    <property type="molecule type" value="Genomic_DNA"/>
</dbReference>
<dbReference type="InterPro" id="IPR016193">
    <property type="entry name" value="Cytidine_deaminase-like"/>
</dbReference>
<feature type="binding site" evidence="17">
    <location>
        <position position="208"/>
    </location>
    <ligand>
        <name>substrate</name>
    </ligand>
</feature>
<organism evidence="20">
    <name type="scientific">Veillonella atypica</name>
    <dbReference type="NCBI Taxonomy" id="39777"/>
    <lineage>
        <taxon>Bacteria</taxon>
        <taxon>Bacillati</taxon>
        <taxon>Bacillota</taxon>
        <taxon>Negativicutes</taxon>
        <taxon>Veillonellales</taxon>
        <taxon>Veillonellaceae</taxon>
        <taxon>Veillonella</taxon>
    </lineage>
</organism>
<dbReference type="FunFam" id="3.40.140.10:FF:000025">
    <property type="entry name" value="Riboflavin biosynthesis protein RibD"/>
    <property type="match status" value="1"/>
</dbReference>
<feature type="active site" description="Proton donor" evidence="16">
    <location>
        <position position="53"/>
    </location>
</feature>
<feature type="binding site" evidence="17">
    <location>
        <position position="326"/>
    </location>
    <ligand>
        <name>substrate</name>
    </ligand>
</feature>
<dbReference type="EC" id="3.5.4.26" evidence="15"/>
<gene>
    <name evidence="20" type="ORF">HMPREF3233_00359</name>
</gene>
<keyword evidence="8 15" id="KW-0378">Hydrolase</keyword>
<keyword evidence="12" id="KW-0511">Multifunctional enzyme</keyword>
<dbReference type="InterPro" id="IPR002734">
    <property type="entry name" value="RibDG_C"/>
</dbReference>
<feature type="binding site" evidence="17">
    <location>
        <position position="169"/>
    </location>
    <ligand>
        <name>NADP(+)</name>
        <dbReference type="ChEBI" id="CHEBI:58349"/>
    </ligand>
</feature>
<dbReference type="PROSITE" id="PS51747">
    <property type="entry name" value="CYT_DCMP_DEAMINASES_2"/>
    <property type="match status" value="1"/>
</dbReference>
<dbReference type="InterPro" id="IPR024072">
    <property type="entry name" value="DHFR-like_dom_sf"/>
</dbReference>
<dbReference type="RefSeq" id="WP_060807169.1">
    <property type="nucleotide sequence ID" value="NZ_KQ958054.1"/>
</dbReference>
<dbReference type="UniPathway" id="UPA00275">
    <property type="reaction ID" value="UER00401"/>
</dbReference>
<reference evidence="20 21" key="1">
    <citation type="submission" date="2016-01" db="EMBL/GenBank/DDBJ databases">
        <authorList>
            <person name="Oliw E.H."/>
        </authorList>
    </citation>
    <scope>NUCLEOTIDE SEQUENCE [LARGE SCALE GENOMIC DNA]</scope>
    <source>
        <strain evidence="20 21">CMW7756B</strain>
    </source>
</reference>
<keyword evidence="10 15" id="KW-0521">NADP</keyword>
<evidence type="ECO:0000313" key="21">
    <source>
        <dbReference type="Proteomes" id="UP000070226"/>
    </source>
</evidence>
<evidence type="ECO:0000256" key="6">
    <source>
        <dbReference type="ARBA" id="ARBA00022619"/>
    </source>
</evidence>
<keyword evidence="11 15" id="KW-0560">Oxidoreductase</keyword>
<evidence type="ECO:0000256" key="18">
    <source>
        <dbReference type="PIRSR" id="PIRSR006769-3"/>
    </source>
</evidence>
<evidence type="ECO:0000256" key="8">
    <source>
        <dbReference type="ARBA" id="ARBA00022801"/>
    </source>
</evidence>
<keyword evidence="9 15" id="KW-0862">Zinc</keyword>
<protein>
    <recommendedName>
        <fullName evidence="15">Riboflavin biosynthesis protein RibD</fullName>
    </recommendedName>
    <domain>
        <recommendedName>
            <fullName evidence="15">Diaminohydroxyphosphoribosylaminopyrimidine deaminase</fullName>
            <shortName evidence="15">DRAP deaminase</shortName>
            <ecNumber evidence="15">3.5.4.26</ecNumber>
        </recommendedName>
        <alternativeName>
            <fullName evidence="15">Riboflavin-specific deaminase</fullName>
        </alternativeName>
    </domain>
    <domain>
        <recommendedName>
            <fullName evidence="15">5-amino-6-(5-phosphoribosylamino)uracil reductase</fullName>
            <ecNumber evidence="15">1.1.1.193</ecNumber>
        </recommendedName>
        <alternativeName>
            <fullName evidence="15">HTP reductase</fullName>
        </alternativeName>
    </domain>
</protein>
<feature type="binding site" evidence="17">
    <location>
        <position position="171"/>
    </location>
    <ligand>
        <name>NADP(+)</name>
        <dbReference type="ChEBI" id="CHEBI:58349"/>
    </ligand>
</feature>
<dbReference type="PANTHER" id="PTHR38011">
    <property type="entry name" value="DIHYDROFOLATE REDUCTASE FAMILY PROTEIN (AFU_ORTHOLOGUE AFUA_8G06820)"/>
    <property type="match status" value="1"/>
</dbReference>
<evidence type="ECO:0000256" key="11">
    <source>
        <dbReference type="ARBA" id="ARBA00023002"/>
    </source>
</evidence>
<feature type="binding site" evidence="17">
    <location>
        <position position="242"/>
    </location>
    <ligand>
        <name>NADP(+)</name>
        <dbReference type="ChEBI" id="CHEBI:58349"/>
    </ligand>
</feature>
<evidence type="ECO:0000256" key="7">
    <source>
        <dbReference type="ARBA" id="ARBA00022723"/>
    </source>
</evidence>
<feature type="binding site" evidence="17">
    <location>
        <position position="185"/>
    </location>
    <ligand>
        <name>substrate</name>
    </ligand>
</feature>
<dbReference type="CDD" id="cd01284">
    <property type="entry name" value="Riboflavin_deaminase-reductase"/>
    <property type="match status" value="1"/>
</dbReference>
<dbReference type="GO" id="GO:0008703">
    <property type="term" value="F:5-amino-6-(5-phosphoribosylamino)uracil reductase activity"/>
    <property type="evidence" value="ECO:0007669"/>
    <property type="project" value="UniProtKB-EC"/>
</dbReference>
<comment type="caution">
    <text evidence="20">The sequence shown here is derived from an EMBL/GenBank/DDBJ whole genome shotgun (WGS) entry which is preliminary data.</text>
</comment>
<dbReference type="Pfam" id="PF00383">
    <property type="entry name" value="dCMP_cyt_deam_1"/>
    <property type="match status" value="1"/>
</dbReference>
<feature type="binding site" evidence="17">
    <location>
        <position position="205"/>
    </location>
    <ligand>
        <name>substrate</name>
    </ligand>
</feature>
<comment type="pathway">
    <text evidence="3 15">Cofactor biosynthesis; riboflavin biosynthesis; 5-amino-6-(D-ribitylamino)uracil from GTP: step 3/4.</text>
</comment>
<dbReference type="InterPro" id="IPR004794">
    <property type="entry name" value="Eubact_RibD"/>
</dbReference>
<comment type="cofactor">
    <cofactor evidence="15 18">
        <name>Zn(2+)</name>
        <dbReference type="ChEBI" id="CHEBI:29105"/>
    </cofactor>
    <text evidence="15 18">Binds 1 zinc ion.</text>
</comment>
<keyword evidence="7 15" id="KW-0479">Metal-binding</keyword>
<name>A0A133S6N9_9FIRM</name>
<feature type="binding site" evidence="17">
    <location>
        <position position="197"/>
    </location>
    <ligand>
        <name>NADP(+)</name>
        <dbReference type="ChEBI" id="CHEBI:58349"/>
    </ligand>
</feature>
<keyword evidence="6 15" id="KW-0686">Riboflavin biosynthesis</keyword>
<evidence type="ECO:0000256" key="10">
    <source>
        <dbReference type="ARBA" id="ARBA00022857"/>
    </source>
</evidence>
<sequence length="406" mass="44036">MMNDELYMKRAISLAKMATGHTSPNPLVGAVVVKNNTIVGEGYHHKAGEAHAEVHALDAAGDNARGATLYVTLEPCAHYGKTPPCAKRVVESGIARVVIGSTDPNPLVAGKGIQILTEAGIEVTTDVCVDECIQLNEHFFTFIQTHKPFVTIKSAMSLDGKIATFTGQSQWITNESSRKDGHILRASHDAMLVGIGTILADDPLLNCRLTRDELYEAIINRHDVSIDNTLEVHQPDIIILDSQGRTPTDAKVFTIPNRKVIIYVAKGCPEQRRIALANVGAIVEELPTKSVRQGRTTDVAIDIKKIDIQACLEHLGEQEYTSVLVEGGSTIISSFVESLAFDKIVTYIGNLVIGGANSTAAVGGTGFATLHEAPTLEFASSRILDNNIRIESYRLGREGSYVYRHR</sequence>
<comment type="pathway">
    <text evidence="2 15">Cofactor biosynthesis; riboflavin biosynthesis; 5-amino-6-(D-ribitylamino)uracil from GTP: step 2/4.</text>
</comment>
<evidence type="ECO:0000256" key="17">
    <source>
        <dbReference type="PIRSR" id="PIRSR006769-2"/>
    </source>
</evidence>
<feature type="binding site" evidence="17">
    <location>
        <begin position="328"/>
        <end position="334"/>
    </location>
    <ligand>
        <name>NADP(+)</name>
        <dbReference type="ChEBI" id="CHEBI:58349"/>
    </ligand>
</feature>
<dbReference type="PATRIC" id="fig|39777.7.peg.350"/>
<dbReference type="InterPro" id="IPR002125">
    <property type="entry name" value="CMP_dCMP_dom"/>
</dbReference>
<comment type="similarity">
    <text evidence="4 15">In the N-terminal section; belongs to the cytidine and deoxycytidylate deaminase family.</text>
</comment>
<feature type="binding site" evidence="18">
    <location>
        <position position="51"/>
    </location>
    <ligand>
        <name>Zn(2+)</name>
        <dbReference type="ChEBI" id="CHEBI:29105"/>
        <note>catalytic</note>
    </ligand>
</feature>
<comment type="catalytic activity">
    <reaction evidence="14 15">
        <text>2,5-diamino-6-hydroxy-4-(5-phosphoribosylamino)-pyrimidine + H2O + H(+) = 5-amino-6-(5-phospho-D-ribosylamino)uracil + NH4(+)</text>
        <dbReference type="Rhea" id="RHEA:21868"/>
        <dbReference type="ChEBI" id="CHEBI:15377"/>
        <dbReference type="ChEBI" id="CHEBI:15378"/>
        <dbReference type="ChEBI" id="CHEBI:28938"/>
        <dbReference type="ChEBI" id="CHEBI:58453"/>
        <dbReference type="ChEBI" id="CHEBI:58614"/>
        <dbReference type="EC" id="3.5.4.26"/>
    </reaction>
</comment>
<evidence type="ECO:0000313" key="20">
    <source>
        <dbReference type="EMBL" id="KXA65358.1"/>
    </source>
</evidence>
<dbReference type="AlphaFoldDB" id="A0A133S6N9"/>
<proteinExistence type="inferred from homology"/>
<evidence type="ECO:0000256" key="3">
    <source>
        <dbReference type="ARBA" id="ARBA00004910"/>
    </source>
</evidence>
<evidence type="ECO:0000256" key="9">
    <source>
        <dbReference type="ARBA" id="ARBA00022833"/>
    </source>
</evidence>
<dbReference type="PROSITE" id="PS00903">
    <property type="entry name" value="CYT_DCMP_DEAMINASES_1"/>
    <property type="match status" value="1"/>
</dbReference>
<evidence type="ECO:0000256" key="14">
    <source>
        <dbReference type="ARBA" id="ARBA00049886"/>
    </source>
</evidence>
<dbReference type="InterPro" id="IPR011549">
    <property type="entry name" value="RibD_C"/>
</dbReference>
<evidence type="ECO:0000259" key="19">
    <source>
        <dbReference type="PROSITE" id="PS51747"/>
    </source>
</evidence>
<evidence type="ECO:0000256" key="15">
    <source>
        <dbReference type="PIRNR" id="PIRNR006769"/>
    </source>
</evidence>
<dbReference type="PANTHER" id="PTHR38011:SF7">
    <property type="entry name" value="2,5-DIAMINO-6-RIBOSYLAMINO-4(3H)-PYRIMIDINONE 5'-PHOSPHATE REDUCTASE"/>
    <property type="match status" value="1"/>
</dbReference>
<dbReference type="GO" id="GO:0050661">
    <property type="term" value="F:NADP binding"/>
    <property type="evidence" value="ECO:0007669"/>
    <property type="project" value="InterPro"/>
</dbReference>
<dbReference type="SUPFAM" id="SSF53597">
    <property type="entry name" value="Dihydrofolate reductase-like"/>
    <property type="match status" value="1"/>
</dbReference>